<reference evidence="1 2" key="1">
    <citation type="submission" date="2024-05" db="EMBL/GenBank/DDBJ databases">
        <title>Genome sequencing and assembly of Indian major carp, Cirrhinus mrigala (Hamilton, 1822).</title>
        <authorList>
            <person name="Mohindra V."/>
            <person name="Chowdhury L.M."/>
            <person name="Lal K."/>
            <person name="Jena J.K."/>
        </authorList>
    </citation>
    <scope>NUCLEOTIDE SEQUENCE [LARGE SCALE GENOMIC DNA]</scope>
    <source>
        <strain evidence="1">CM1030</strain>
        <tissue evidence="1">Blood</tissue>
    </source>
</reference>
<keyword evidence="2" id="KW-1185">Reference proteome</keyword>
<organism evidence="1 2">
    <name type="scientific">Cirrhinus mrigala</name>
    <name type="common">Mrigala</name>
    <dbReference type="NCBI Taxonomy" id="683832"/>
    <lineage>
        <taxon>Eukaryota</taxon>
        <taxon>Metazoa</taxon>
        <taxon>Chordata</taxon>
        <taxon>Craniata</taxon>
        <taxon>Vertebrata</taxon>
        <taxon>Euteleostomi</taxon>
        <taxon>Actinopterygii</taxon>
        <taxon>Neopterygii</taxon>
        <taxon>Teleostei</taxon>
        <taxon>Ostariophysi</taxon>
        <taxon>Cypriniformes</taxon>
        <taxon>Cyprinidae</taxon>
        <taxon>Labeoninae</taxon>
        <taxon>Labeonini</taxon>
        <taxon>Cirrhinus</taxon>
    </lineage>
</organism>
<protein>
    <submittedName>
        <fullName evidence="1">Uncharacterized protein</fullName>
    </submittedName>
</protein>
<comment type="caution">
    <text evidence="1">The sequence shown here is derived from an EMBL/GenBank/DDBJ whole genome shotgun (WGS) entry which is preliminary data.</text>
</comment>
<proteinExistence type="predicted"/>
<accession>A0ABD0NVL7</accession>
<evidence type="ECO:0000313" key="2">
    <source>
        <dbReference type="Proteomes" id="UP001529510"/>
    </source>
</evidence>
<dbReference type="Proteomes" id="UP001529510">
    <property type="component" value="Unassembled WGS sequence"/>
</dbReference>
<dbReference type="EMBL" id="JAMKFB020000020">
    <property type="protein sequence ID" value="KAL0165341.1"/>
    <property type="molecule type" value="Genomic_DNA"/>
</dbReference>
<feature type="non-terminal residue" evidence="1">
    <location>
        <position position="1"/>
    </location>
</feature>
<sequence length="61" mass="6742">LERRHGNMDDAEALLQDAIANGKNSSESSFYAVKLARQLVKVQKSIGKAKKVLLEAVEKDE</sequence>
<gene>
    <name evidence="1" type="ORF">M9458_041094</name>
</gene>
<name>A0ABD0NVL7_CIRMR</name>
<evidence type="ECO:0000313" key="1">
    <source>
        <dbReference type="EMBL" id="KAL0165341.1"/>
    </source>
</evidence>
<dbReference type="AlphaFoldDB" id="A0ABD0NVL7"/>
<feature type="non-terminal residue" evidence="1">
    <location>
        <position position="61"/>
    </location>
</feature>